<dbReference type="InterPro" id="IPR057326">
    <property type="entry name" value="KR_dom"/>
</dbReference>
<dbReference type="Pfam" id="PF21089">
    <property type="entry name" value="PKS_DH_N"/>
    <property type="match status" value="3"/>
</dbReference>
<dbReference type="InterPro" id="IPR000182">
    <property type="entry name" value="GNAT_dom"/>
</dbReference>
<dbReference type="SUPFAM" id="SSF52777">
    <property type="entry name" value="CoA-dependent acyltransferases"/>
    <property type="match status" value="2"/>
</dbReference>
<dbReference type="STRING" id="589385.SAMN05421504_111126"/>
<dbReference type="PROSITE" id="PS50075">
    <property type="entry name" value="CARRIER"/>
    <property type="match status" value="4"/>
</dbReference>
<feature type="domain" description="N-acetyltransferase" evidence="8">
    <location>
        <begin position="6446"/>
        <end position="6599"/>
    </location>
</feature>
<dbReference type="InterPro" id="IPR016036">
    <property type="entry name" value="Malonyl_transacylase_ACP-bd"/>
</dbReference>
<dbReference type="SUPFAM" id="SSF55048">
    <property type="entry name" value="Probable ACP-binding domain of malonyl-CoA ACP transacylase"/>
    <property type="match status" value="3"/>
</dbReference>
<dbReference type="FunFam" id="3.40.366.10:FF:000002">
    <property type="entry name" value="Probable polyketide synthase 2"/>
    <property type="match status" value="2"/>
</dbReference>
<dbReference type="SUPFAM" id="SSF52151">
    <property type="entry name" value="FabD/lysophospholipase-like"/>
    <property type="match status" value="3"/>
</dbReference>
<feature type="region of interest" description="C-terminal hotdog fold" evidence="6">
    <location>
        <begin position="4973"/>
        <end position="5109"/>
    </location>
</feature>
<evidence type="ECO:0000256" key="6">
    <source>
        <dbReference type="PROSITE-ProRule" id="PRU01363"/>
    </source>
</evidence>
<dbReference type="CDD" id="cd00833">
    <property type="entry name" value="PKS"/>
    <property type="match status" value="4"/>
</dbReference>
<dbReference type="SMART" id="SM00825">
    <property type="entry name" value="PKS_KS"/>
    <property type="match status" value="4"/>
</dbReference>
<dbReference type="InterPro" id="IPR049552">
    <property type="entry name" value="PKS_DH_N"/>
</dbReference>
<feature type="domain" description="Carrier" evidence="7">
    <location>
        <begin position="5584"/>
        <end position="5658"/>
    </location>
</feature>
<dbReference type="Proteomes" id="UP000199515">
    <property type="component" value="Unassembled WGS sequence"/>
</dbReference>
<dbReference type="PROSITE" id="PS52019">
    <property type="entry name" value="PKS_MFAS_DH"/>
    <property type="match status" value="3"/>
</dbReference>
<keyword evidence="2" id="KW-0596">Phosphopantetheine</keyword>
<feature type="region of interest" description="N-terminal hotdog fold" evidence="6">
    <location>
        <begin position="1514"/>
        <end position="1635"/>
    </location>
</feature>
<dbReference type="Pfam" id="PF22621">
    <property type="entry name" value="CurL-like_PKS_C"/>
    <property type="match status" value="1"/>
</dbReference>
<feature type="domain" description="Ketosynthase family 3 (KS3)" evidence="9">
    <location>
        <begin position="1"/>
        <end position="411"/>
    </location>
</feature>
<keyword evidence="5" id="KW-0012">Acyltransferase</keyword>
<dbReference type="Gene3D" id="3.40.47.10">
    <property type="match status" value="4"/>
</dbReference>
<comment type="cofactor">
    <cofactor evidence="1">
        <name>pantetheine 4'-phosphate</name>
        <dbReference type="ChEBI" id="CHEBI:47942"/>
    </cofactor>
</comment>
<dbReference type="InterPro" id="IPR050091">
    <property type="entry name" value="PKS_NRPS_Biosynth_Enz"/>
</dbReference>
<dbReference type="SUPFAM" id="SSF47336">
    <property type="entry name" value="ACP-like"/>
    <property type="match status" value="4"/>
</dbReference>
<evidence type="ECO:0000313" key="12">
    <source>
        <dbReference type="Proteomes" id="UP000199515"/>
    </source>
</evidence>
<evidence type="ECO:0000259" key="10">
    <source>
        <dbReference type="PROSITE" id="PS52019"/>
    </source>
</evidence>
<dbReference type="Pfam" id="PF00698">
    <property type="entry name" value="Acyl_transf_1"/>
    <property type="match status" value="3"/>
</dbReference>
<dbReference type="InterPro" id="IPR042104">
    <property type="entry name" value="PKS_dehydratase_sf"/>
</dbReference>
<feature type="active site" description="Proton donor; for dehydratase activity" evidence="6">
    <location>
        <position position="5029"/>
    </location>
</feature>
<feature type="domain" description="Ketosynthase family 3 (KS3)" evidence="9">
    <location>
        <begin position="637"/>
        <end position="1061"/>
    </location>
</feature>
<dbReference type="InterPro" id="IPR014030">
    <property type="entry name" value="Ketoacyl_synth_N"/>
</dbReference>
<evidence type="ECO:0000313" key="11">
    <source>
        <dbReference type="EMBL" id="SDZ25801.1"/>
    </source>
</evidence>
<dbReference type="SMART" id="SM00826">
    <property type="entry name" value="PKS_DH"/>
    <property type="match status" value="3"/>
</dbReference>
<dbReference type="Gene3D" id="3.40.50.720">
    <property type="entry name" value="NAD(P)-binding Rossmann-like Domain"/>
    <property type="match status" value="3"/>
</dbReference>
<feature type="domain" description="Carrier" evidence="7">
    <location>
        <begin position="3887"/>
        <end position="3962"/>
    </location>
</feature>
<dbReference type="Gene3D" id="3.30.70.3290">
    <property type="match status" value="4"/>
</dbReference>
<dbReference type="CDD" id="cd08955">
    <property type="entry name" value="KR_2_FAS_SDR_x"/>
    <property type="match status" value="1"/>
</dbReference>
<dbReference type="SUPFAM" id="SSF53901">
    <property type="entry name" value="Thiolase-like"/>
    <property type="match status" value="4"/>
</dbReference>
<dbReference type="InterPro" id="IPR006162">
    <property type="entry name" value="Ppantetheine_attach_site"/>
</dbReference>
<feature type="active site" description="Proton donor; for dehydratase activity" evidence="6">
    <location>
        <position position="1705"/>
    </location>
</feature>
<dbReference type="SUPFAM" id="SSF56784">
    <property type="entry name" value="HAD-like"/>
    <property type="match status" value="1"/>
</dbReference>
<accession>A0A1H3RKN3</accession>
<evidence type="ECO:0000256" key="3">
    <source>
        <dbReference type="ARBA" id="ARBA00022553"/>
    </source>
</evidence>
<dbReference type="SUPFAM" id="SSF51735">
    <property type="entry name" value="NAD(P)-binding Rossmann-fold domains"/>
    <property type="match status" value="6"/>
</dbReference>
<dbReference type="InterPro" id="IPR014031">
    <property type="entry name" value="Ketoacyl_synth_C"/>
</dbReference>
<dbReference type="GO" id="GO:0005737">
    <property type="term" value="C:cytoplasm"/>
    <property type="evidence" value="ECO:0007669"/>
    <property type="project" value="TreeGrafter"/>
</dbReference>
<dbReference type="SMART" id="SM00827">
    <property type="entry name" value="PKS_AT"/>
    <property type="match status" value="3"/>
</dbReference>
<dbReference type="NCBIfam" id="TIGR01681">
    <property type="entry name" value="HAD-SF-IIIC"/>
    <property type="match status" value="1"/>
</dbReference>
<dbReference type="InterPro" id="IPR016035">
    <property type="entry name" value="Acyl_Trfase/lysoPLipase"/>
</dbReference>
<dbReference type="InterPro" id="IPR049900">
    <property type="entry name" value="PKS_mFAS_DH"/>
</dbReference>
<dbReference type="InterPro" id="IPR036736">
    <property type="entry name" value="ACP-like_sf"/>
</dbReference>
<dbReference type="SMART" id="SM00822">
    <property type="entry name" value="PKS_KR"/>
    <property type="match status" value="3"/>
</dbReference>
<name>A0A1H3RKN3_9PSEU</name>
<dbReference type="InterPro" id="IPR055123">
    <property type="entry name" value="SpnB-like_Rossmann"/>
</dbReference>
<keyword evidence="12" id="KW-1185">Reference proteome</keyword>
<dbReference type="InterPro" id="IPR020841">
    <property type="entry name" value="PKS_Beta-ketoAc_synthase_dom"/>
</dbReference>
<dbReference type="Pfam" id="PF00668">
    <property type="entry name" value="Condensation"/>
    <property type="match status" value="1"/>
</dbReference>
<dbReference type="FunFam" id="3.40.47.10:FF:000019">
    <property type="entry name" value="Polyketide synthase type I"/>
    <property type="match status" value="4"/>
</dbReference>
<feature type="active site" description="Proton acceptor; for dehydratase activity" evidence="6">
    <location>
        <position position="3197"/>
    </location>
</feature>
<dbReference type="NCBIfam" id="TIGR01686">
    <property type="entry name" value="FkbH"/>
    <property type="match status" value="1"/>
</dbReference>
<dbReference type="PROSITE" id="PS52004">
    <property type="entry name" value="KS3_2"/>
    <property type="match status" value="4"/>
</dbReference>
<dbReference type="GO" id="GO:0004312">
    <property type="term" value="F:fatty acid synthase activity"/>
    <property type="evidence" value="ECO:0007669"/>
    <property type="project" value="TreeGrafter"/>
</dbReference>
<dbReference type="Gene3D" id="3.10.129.110">
    <property type="entry name" value="Polyketide synthase dehydratase"/>
    <property type="match status" value="3"/>
</dbReference>
<feature type="domain" description="Carrier" evidence="7">
    <location>
        <begin position="2199"/>
        <end position="2274"/>
    </location>
</feature>
<dbReference type="CDD" id="cd08956">
    <property type="entry name" value="KR_3_FAS_SDR_x"/>
    <property type="match status" value="2"/>
</dbReference>
<evidence type="ECO:0000256" key="4">
    <source>
        <dbReference type="ARBA" id="ARBA00022679"/>
    </source>
</evidence>
<dbReference type="InterPro" id="IPR020806">
    <property type="entry name" value="PKS_PP-bd"/>
</dbReference>
<dbReference type="InterPro" id="IPR018201">
    <property type="entry name" value="Ketoacyl_synth_AS"/>
</dbReference>
<dbReference type="InterPro" id="IPR010037">
    <property type="entry name" value="FkbH_domain"/>
</dbReference>
<evidence type="ECO:0000256" key="5">
    <source>
        <dbReference type="ARBA" id="ARBA00023315"/>
    </source>
</evidence>
<protein>
    <submittedName>
        <fullName evidence="11">Rifamycin polyketide synthase modules 4, 5 and 6</fullName>
    </submittedName>
</protein>
<dbReference type="GO" id="GO:0031177">
    <property type="term" value="F:phosphopantetheine binding"/>
    <property type="evidence" value="ECO:0007669"/>
    <property type="project" value="InterPro"/>
</dbReference>
<dbReference type="Gene3D" id="3.40.50.1000">
    <property type="entry name" value="HAD superfamily/HAD-like"/>
    <property type="match status" value="1"/>
</dbReference>
<dbReference type="SMART" id="SM00823">
    <property type="entry name" value="PKS_PP"/>
    <property type="match status" value="4"/>
</dbReference>
<dbReference type="Gene3D" id="3.30.559.30">
    <property type="entry name" value="Nonribosomal peptide synthetase, condensation domain"/>
    <property type="match status" value="1"/>
</dbReference>
<keyword evidence="4" id="KW-0808">Transferase</keyword>
<feature type="region of interest" description="N-terminal hotdog fold" evidence="6">
    <location>
        <begin position="4844"/>
        <end position="4960"/>
    </location>
</feature>
<evidence type="ECO:0000259" key="7">
    <source>
        <dbReference type="PROSITE" id="PS50075"/>
    </source>
</evidence>
<organism evidence="11 12">
    <name type="scientific">Amycolatopsis xylanica</name>
    <dbReference type="NCBI Taxonomy" id="589385"/>
    <lineage>
        <taxon>Bacteria</taxon>
        <taxon>Bacillati</taxon>
        <taxon>Actinomycetota</taxon>
        <taxon>Actinomycetes</taxon>
        <taxon>Pseudonocardiales</taxon>
        <taxon>Pseudonocardiaceae</taxon>
        <taxon>Amycolatopsis</taxon>
    </lineage>
</organism>
<reference evidence="11 12" key="1">
    <citation type="submission" date="2016-10" db="EMBL/GenBank/DDBJ databases">
        <authorList>
            <person name="de Groot N.N."/>
        </authorList>
    </citation>
    <scope>NUCLEOTIDE SEQUENCE [LARGE SCALE GENOMIC DNA]</scope>
    <source>
        <strain evidence="11 12">CPCC 202699</strain>
    </source>
</reference>
<evidence type="ECO:0000256" key="2">
    <source>
        <dbReference type="ARBA" id="ARBA00022450"/>
    </source>
</evidence>
<dbReference type="Gene3D" id="1.10.1200.10">
    <property type="entry name" value="ACP-like"/>
    <property type="match status" value="4"/>
</dbReference>
<dbReference type="InterPro" id="IPR013968">
    <property type="entry name" value="PKS_KR"/>
</dbReference>
<feature type="domain" description="PKS/mFAS DH" evidence="10">
    <location>
        <begin position="3165"/>
        <end position="3439"/>
    </location>
</feature>
<dbReference type="EMBL" id="FNON01000011">
    <property type="protein sequence ID" value="SDZ25801.1"/>
    <property type="molecule type" value="Genomic_DNA"/>
</dbReference>
<dbReference type="InterPro" id="IPR036412">
    <property type="entry name" value="HAD-like_sf"/>
</dbReference>
<dbReference type="Pfam" id="PF00550">
    <property type="entry name" value="PP-binding"/>
    <property type="match status" value="4"/>
</dbReference>
<dbReference type="PANTHER" id="PTHR43775">
    <property type="entry name" value="FATTY ACID SYNTHASE"/>
    <property type="match status" value="1"/>
</dbReference>
<feature type="region of interest" description="C-terminal hotdog fold" evidence="6">
    <location>
        <begin position="1645"/>
        <end position="1778"/>
    </location>
</feature>
<sequence length="6600" mass="698667">MAIAIVGISCRFAQARDLSEFWAQLKAGANLITEIPAERRDGDEAYEAGARWGSFISGVDQFDAGFFGISPREAAAMDPQQRLTLELSWEALEDAGIVAESMRDTRAGVFIGAGRDDYARLTARDSSQHTFAGLQRGIIANRVSYFCGLRGPSMVVDTGQSSSLVAVHLACQSLLSGESEIALAGGVNLNLAAASAQEAERFGGLSPDGRCHTFDARANGFVRGEGGAVVVLKPLEAAVAAGDLIHGVISGGAVNNDGGGDGLTVPSQAAQEEVLRTAYEHAGVDPVQVGYVELHGTGTKVGDPIEAAALGAVHGKARLDGDPLPVGSVKTNLGHLEAAAGIAGLLKAVLAIQHREIPASLNFETPNPQIPLDALRLRVCTEAKAWDAGPRFAGVSSFGLGGTNCHLVLSEPPAAPKTQAVAAKELPFVLSGRSPEALREQAVRLGEYVENHPEISLLDLAYSLATTRTAFEHRAAFTASAREALLSGLRAIAEGHETDTLAGGQPGWETVFDGASAVRLPTYPFQRTRHWVDAVRRPVRTKPRTGDDDALLRVVREQAALVLGHADPADVDPDRKFAELGFTSLMGVELYERLQPLVETQVSQTAFLNYPTPRALAEHLRAAPETPAARPQAGPVYEPVAIVGMACRFPGGIATPDDLWRVAATGVDAIGEFPADRGWDLDTLFDPDPDHVGTSYTRNGGFLYDAGDFDASFFGISPREALTTDPQQRLLLTTAWEAFESAGIDPASVRGSRTAVFAGTLNHDYMPRVHTVPKGLEGHLITGNTSSVVSGRLSYFFDFRGPAITVDSACSSSLVAMHLATQSLLRGECSLALAGGVTVMATPEMFIEFSRMRGLSPDGRCKPFAAAANGTAWAEGAGLLVLERLSDAERNGHRVLAIVRGSAVTQDGASNGISAPSGPAQERVIRDALDSAGLTPADVDAVEAHGTGTPLGDPIEAQALLATYGQDRERPLLLGSLKANIGHAQAAAGVGGVIKMVQAMRYGLLPKILHFDAPSPHVDWASGQVAPLAEHTPWPKSDRPRRAAVSSFGISGTNAHVILEQPPAEPQPTRRVLPLVLSAKTEVAVREQAAQLGEWLEGDPELDLADAGFTLVTGRARFDHRAAVVGRDRDEFLAGLRAIAAGKAAAGTAVGRAHGSSSPVLVFPGQGTQWVGMAVDLLRTSPVFAEQMAACERALGEFVDWSLTEVLADETALERVDVVQPALWAVMVSLAATWRAHGVTPVAVVGHSQGEIAAATVAGGLSLSDGARVVALRSKAIRALSGQGGMASVGLSRAEVDAKIERWAPRLSVAAANGPASTVVSGEPTALDEFAEALAADGVRVHRLPVDYASHSPQVEQLHEVLLRELGPIVPRTSEVPFHSTLTGELIDTAGLDAEYWYRNLRNPVELHRVLGALAEKHALFVECSPHPVLTVGVQQILEEKARDGHALGTLRRGDGGLDRLLLSLATAHAHGANVDWGTVFPSGRQIDLPTYPFQVERFWMVPTPAAAAGTSEHPLLDTVIPLAGTEGLVCAGKLSRQSAPWLTDHAVTGTALLPGTGFVELALHAGELTGCATVEDLVLEHPLRIPERGAVELQVVVGGPAADGRRDVTVHSRLDDEPWTRHATGTLAPAVTAGDALTAWPPPGEVVALDDAYETLADLGYEYGPAFQGLRAMWRDGDDLYAEIALPPEAGDAERFAIHPALLDAALHPVIIAAPDELRLPFSFADVSLHAREATMLRVRLSAVGGAFAITAADGAGAPVFSARSLALRPISAEQLGSAERGHLRSLFKVEWKPVSSTGDSEGDVVIAHVPAEGEVRDRVGHVLGLVQDWLNDKGSDSKKLVVVTSRAVATDDVDLASAPVWGLLRTAQSENPGRFVLVDLEEPAPELLRAAVATGEPQVAVRDERLLAPRLVRAAVPDDAAPTALDPAGTALITGGIGTLGRLFARHLVTRYGVRHLVLTGRRGRDTEGAAELEAELTGLGAQVTIAACDVADANQLAGVLSGLEHPLTVVIHAAGVLDDSTVAALDAERLDTVLRPKADGAWNLHKLTEHLDLGAFVLFSSVAGIVGNPGQANYAAANTYLDALAAHRRAAGLPATTLAWGLWAQDTGMTGHLSALDRTRMARNGLVPMDAELGLALFDAALALDEALVVPVRLDLGALREAAKSGTRPPLFTELLGTVRAPAAGQAALTPVRDEKAMLDLVRATTATVLGHGPSDSVSDDQAFGEAGINSLSALELRNELNAATGLRLPATAVFDYPTPAALASYLADQTWGSAPAVVAERPRASTSDEPIAVVSMACRLPGGVSDPDGLWRLVAEGRDAVGPFPAGRWDVESLYDPDPDAPGKSYARHGGFLDDIESFDAGFFGITPKEAAAMDPQQRLLMETTWEALERAGIVPASLAGSGTGVYVGMMASDYLVGSRLDQLDGYVGTGSALSVASGRLAYALGLHGPALTVDTACSSSLVAVQLAAQALRSGECDLALAGGVTVMVTPQLFVEFSRLRGLSPTGRCRSFSDDADGAVWAEGAGMVVLKRLSDAQRDGDPILAVLRGIAVNQDGRSQGLSAPNGPAQEQVIRRALAQSGLEPGDLDYVEAHGTGTPLGDPIEANALAQVFGDRERPLYVGSLKSNLGHAQAAAGIAGLIKVVQSLRHETLPASLHAETLSQHVDWDGSGLHVLREATAWPASGRVRRAGLSSFGISGTNAHLVIEEAPEVTAGSVPDSPVTLFPLSGRTLPALRGQARRLREFLESRPELALSTVAATLAHRRTHFDHRIVVRASSRDELLAGLRELADGGADDSIGTIRQPGKIAFVFPGQGAQWAGMGRDLLETDAVFAETVERCDAALSSFVDWSVRAVLRGDAGAPSLERVDVVQPVLFTVMVSLAAVWRARGIEPEAVVGHSQGEVAAACVADALSLEDAAAVVAVRSRALTELSGTGGMAVVALSRAEVESRLAGRASIAAVNSGRATVIAGDDESLAELLAEFARDEIFARRVDVDYASHSPLVEPVRDRITAELDGIALSAPEIAWYSTVTGEQVAGDSDGYWYENLRQPVLFGPTVERMVAEGYRHFVELSPHPALLTALETIDDELVAVGSLRRDEDGMACLDRALAELHVQGLAIDWRRLVPETGTVDLPTYAWDGQRHWLEPEAAADGPGLFDRAAHPLLGVQVQSADESRWTFRNEWSPSTVDWLPDHAVFGRIVVSGTTLLELCRAALAVARPDDPADVVDLLLIAPVVLSGPVEVSVEVIITEAAPEITVHSRLRGEPWTLNATASAAEAAVTTGRPPVWPEAGEPAWGPETYDELTRLGLGYGPAFQCVRDVVVTGEGELLARLSLPSSARDVADPYPVHPALLDAALHVSAAFEGGIAAGGRVQLPVSMGRVSLARAGGHDLVVSVRRTDSDGDLTLDVTLWDADGFAVGRLENVRSRSASPVDLAEGSGNGRHLYEVAWTAVPEQPAEPSGEWTVLGDAAIRSEIEAAGIRVSDTGGEVVVRVWPQGTARELAEAGLAELQALIAAGEDAPSRTIWVTDGALAAGDGDTVPNLEQSVLWGLARTARAEHPDLGLTLVDGTNSLVAALLQADEPELAVRAGTLLAPRLVRALGVVSDADGSNRSDHSRPQGEGAVLITGGLGGVGRNIARLLAERGVRKLLLTSRQGPADSRAAEISAELGALGAEVEVVACDVSVEAEVAEVLGSVEALRGVVHCAGVLDDGVVADLTPERLAKVMGPKVDGAVHLHRLTAGLPLEMFVLISSVAGVIGNAGQANYAAANVFLDQLAHQRRAAGLPGVSLSYGAWADEGLAVDHADLKRMARFGYGAFSSEQGRDVTELALRHGGSHVVAWNLAVSRLRATPLLRSLLPAQRVEKDDSLADRLSGLSEAERAERVLALVREETARALGLRSTDSVRSDQPIRELGMDSLTAVELRNRIGARVESRLPATLLFDHPTPARLSEYLLSTVFATNSRPVTVERPRVSTSDEPIAVVSMACRLPGGVSDPEGLWRLVAEGRDAVGPFPAERWDVEGLYDPDPDAPGKSYARHGGFLDDIESFDASFFGITPKEAEAMDPQQRLLLETTWEALERADIVPASLAGSGTGVYVGMMASDYLVGSRLDQMDGYVGTGSALSVASGRLAYALGLHGPALTVDTACSSSLVAVQLAVQALRSGECDLALAGGVTVMVTPQLFVEFSRLRGLSPSGRCRSFSDDADGAVWAEGAGMVVLKRLSDAQRDGDRVLALLRGIAVNQDGRSQGLSAPNGPAQEQVIRRALAQSGLEPGDLDYVEAHGTGTSLGDPIEANALARVFGDRERPLYIGSLKSNLGHAQAAAGVAGLIKVVQSLRHETLPASLHADTLSRHVDWDGSGLHVLQEATAWPASGRVRRAGLSSFGISGTNAHLIIEEAPPETVEPVDSVPGQRLYVVSGRSESGLRGQAARLAEYLTEDTDLAGVADALACNRSHFEWRSAIVAGDHAELRAALNRVSEGRITPPREESGKVAFVFSGHGGQWPGMAVDLLKDSEEFRAELSRIDSEIERQAGWSVLEALREGLPDGTEYLQPVLFAVNAALAAAWRPLGVTPDAVVGHSLGEIAAAYHAGALGLEDAVAAVLGRANAAAPLVGQGGMISVALPVSETEELLAPYADRLFIAAVNSPSATAIAGDADALASLRAELEQQGIDVRVLTTPFASHTPLMEPAREVLLDQLAGVQGQAVPTPLYSTVLAEPVTGDRLDAEYWYGNLSKPVRFADTIRRMLDDGYRYFVELSPHPTLLSAIEATAAEAGIEAIGVGSLRKQQGREALLRGLGELYVAGHTPQWTSQGRRVDLPTYAFATERHWRTPVVATGSGSELLGTHVESSDEPGRHLYQCEIDLRDSRFGYLAEHRVNGEAWLPGAAFLGMALEAAGPGAHLVDVQFVRPLALDPEKPVRLQLVLRPAGEFTIASSAGEGWERHVSGRVETSGEELSDLRLDAVRAECADEVDLPAVYAGLSARGIEYGPVFRALEQGKRGPKTAVGRLESRSAPGYLVHPAILDAAFHTAVLPGDAPTGTFVPAGVGRLRFTGLRGAPAWVSCRLRSVSEDSAIVDFGIWDEHENLLLEIENLRLAALSPLDGALFETRWQPRPVAQGTSVDGPWLILADETGVADELGGRLHTAVIARRGSAFAIEGPDRYVVDPTDPGHLERLLREAFADGPPARIVQLTALDAPAIEDATSAEEAARLCCLSTLNLVRALDSRAPRLFVVVRGSQTAGDSTSVTNPQQALAWGFGLAVAQEYPELATTLIDLPPSEGIDELWTQLWHADDERLVALRGSSRLVPRLARTQPDGGDFSAEGVHLITGGLGGLGRVVAERLVRRGVRSLALVSRGTPDAETGEWIAGLERQGVRVHLGRADVADRESLAAALDALRRKAGPISTVVHAAGVLDDATIANLTEENVRRVLAPKVLGTALLTELVPESENLVLFASVAGLLGSAGQSPYSAANAFLDAWAHHLSRTGRRALSLDWGAWSGVGMVADSGAELSRSGVLAFSPQEGGDLFERVLTTGRRQLAPLALDTRLLDARPILDDLVTATAASDDLASHVFEATTDQDRITRLDAYVRARVVDVSGAAGSSTQSLKELGLDSLMVVRLRNAFVRDLGVELPAAEVFEADDISALARTLAQALPERAVRPEAAVSAAEVPDPDVRPATRDVVRLLRSAQPGMPAAAHGVGLALRLTTPTSRDELSGILTKLGARHAALRTGIVPAESGGWELKVDRKVADLLYWTVAAGELDPAERLRTLLEPPFDLAQPSLWRFELVDAGEQGQVLVFGAHHAVSDLQSLLLIAGEIDAGLGGAPLDGTITNRDLDLLIEAQQGGGRATAEWRELFHGSKRLDLELAQARPPVRSYRSGSASVPMPAELMDRVTAAANRLSITPAAFCLGTLTVLLARKQERERFVLAVPVDTRIHADAYDAVGFFGVPVPFPAEARAGEPVAEVLRRTDGRLQRILDRGAMFSDVLATLARQGLRRENAPLVEVYFNYIRSSGRLSQVEVLPAGTGYSDLDLMITMIPDAALIRLDYNLDILDAATGSGLGEEFVRLLGELTEDTSERTSAPELALAATFALGTLPLLCSAALGADGPKIAEAPYHQVLAALKDPAGVFAAAEIGIVLLRAADLGRFGPVDDAMLAELRTAFPAAIKASRKPLIVGFLPTAGQEERFTHWEREIAAELSELPGIAVLDDWDPGTRERFDERTDRLAHLPFTAPFQAAVALRLAEVVKAVRRRAPKVIAVDGDETLWGGVAGEIGPEAVDLGGPRAVLARRLLQWRQAGAVLMLVSNNDEATVRAVLDRPDSVLKPEHFSVFSAAWGPKPERLAEAARTLNLGVDSFLFLDDNPAEIAKVRAALPEVLAVTCPPADELAEFLARLWPLVPAAATAEDALRAKFYEQERERDAASAQAGFEQFLAELDLEVDITAVSDVDIPRAEQLVSRTNQFTLRARSADGGDVARWRERGELWIAAARDRFGDYGQIGLLAVRAEEGHLDVMAWQLSCRALGRGVEERLLEWLAGRAEELGCATVRLTAERTPRNVPARRLLAALGGGHSGDERLEVVRTPDELRVFRSWEQ</sequence>
<feature type="active site" description="Proton donor; for dehydratase activity" evidence="6">
    <location>
        <position position="3357"/>
    </location>
</feature>
<dbReference type="RefSeq" id="WP_176968984.1">
    <property type="nucleotide sequence ID" value="NZ_FNON01000011.1"/>
</dbReference>
<gene>
    <name evidence="11" type="ORF">SAMN05421504_111126</name>
</gene>
<dbReference type="PROSITE" id="PS51186">
    <property type="entry name" value="GNAT"/>
    <property type="match status" value="1"/>
</dbReference>
<feature type="region of interest" description="N-terminal hotdog fold" evidence="6">
    <location>
        <begin position="3165"/>
        <end position="3285"/>
    </location>
</feature>
<dbReference type="Gene3D" id="3.40.366.10">
    <property type="entry name" value="Malonyl-Coenzyme A Acyl Carrier Protein, domain 2"/>
    <property type="match status" value="3"/>
</dbReference>
<dbReference type="Pfam" id="PF08659">
    <property type="entry name" value="KR"/>
    <property type="match status" value="3"/>
</dbReference>
<dbReference type="InterPro" id="IPR014043">
    <property type="entry name" value="Acyl_transferase_dom"/>
</dbReference>
<feature type="active site" description="Proton acceptor; for dehydratase activity" evidence="6">
    <location>
        <position position="4879"/>
    </location>
</feature>
<dbReference type="InterPro" id="IPR036291">
    <property type="entry name" value="NAD(P)-bd_dom_sf"/>
</dbReference>
<dbReference type="GO" id="GO:0071770">
    <property type="term" value="P:DIM/DIP cell wall layer assembly"/>
    <property type="evidence" value="ECO:0007669"/>
    <property type="project" value="TreeGrafter"/>
</dbReference>
<dbReference type="Pfam" id="PF14765">
    <property type="entry name" value="PS-DH"/>
    <property type="match status" value="3"/>
</dbReference>
<dbReference type="GO" id="GO:0006633">
    <property type="term" value="P:fatty acid biosynthetic process"/>
    <property type="evidence" value="ECO:0007669"/>
    <property type="project" value="InterPro"/>
</dbReference>
<evidence type="ECO:0000259" key="9">
    <source>
        <dbReference type="PROSITE" id="PS52004"/>
    </source>
</evidence>
<dbReference type="InterPro" id="IPR001227">
    <property type="entry name" value="Ac_transferase_dom_sf"/>
</dbReference>
<evidence type="ECO:0000259" key="8">
    <source>
        <dbReference type="PROSITE" id="PS51186"/>
    </source>
</evidence>
<dbReference type="InterPro" id="IPR010033">
    <property type="entry name" value="HAD_SF_ppase_IIIC"/>
</dbReference>
<dbReference type="InterPro" id="IPR020807">
    <property type="entry name" value="PKS_DH"/>
</dbReference>
<feature type="domain" description="Ketosynthase family 3 (KS3)" evidence="9">
    <location>
        <begin position="2292"/>
        <end position="2712"/>
    </location>
</feature>
<dbReference type="Pfam" id="PF00109">
    <property type="entry name" value="ketoacyl-synt"/>
    <property type="match status" value="4"/>
</dbReference>
<feature type="domain" description="PKS/mFAS DH" evidence="10">
    <location>
        <begin position="4844"/>
        <end position="5109"/>
    </location>
</feature>
<proteinExistence type="predicted"/>
<dbReference type="InterPro" id="IPR001242">
    <property type="entry name" value="Condensation_dom"/>
</dbReference>
<dbReference type="Gene3D" id="3.30.559.10">
    <property type="entry name" value="Chloramphenicol acetyltransferase-like domain"/>
    <property type="match status" value="1"/>
</dbReference>
<dbReference type="InterPro" id="IPR023214">
    <property type="entry name" value="HAD_sf"/>
</dbReference>
<keyword evidence="3" id="KW-0597">Phosphoprotein</keyword>
<dbReference type="PANTHER" id="PTHR43775:SF51">
    <property type="entry name" value="INACTIVE PHENOLPHTHIOCEROL SYNTHESIS POLYKETIDE SYNTHASE TYPE I PKS1-RELATED"/>
    <property type="match status" value="1"/>
</dbReference>
<feature type="domain" description="Carrier" evidence="7">
    <location>
        <begin position="549"/>
        <end position="624"/>
    </location>
</feature>
<evidence type="ECO:0000256" key="1">
    <source>
        <dbReference type="ARBA" id="ARBA00001957"/>
    </source>
</evidence>
<feature type="region of interest" description="C-terminal hotdog fold" evidence="6">
    <location>
        <begin position="3295"/>
        <end position="3439"/>
    </location>
</feature>
<dbReference type="InterPro" id="IPR023213">
    <property type="entry name" value="CAT-like_dom_sf"/>
</dbReference>
<dbReference type="PROSITE" id="PS00012">
    <property type="entry name" value="PHOSPHOPANTETHEINE"/>
    <property type="match status" value="3"/>
</dbReference>
<dbReference type="Pfam" id="PF16197">
    <property type="entry name" value="KAsynt_C_assoc"/>
    <property type="match status" value="3"/>
</dbReference>
<dbReference type="InterPro" id="IPR049551">
    <property type="entry name" value="PKS_DH_C"/>
</dbReference>
<feature type="domain" description="Ketosynthase family 3 (KS3)" evidence="9">
    <location>
        <begin position="3981"/>
        <end position="4401"/>
    </location>
</feature>
<dbReference type="InterPro" id="IPR032821">
    <property type="entry name" value="PKS_assoc"/>
</dbReference>
<dbReference type="GO" id="GO:0004315">
    <property type="term" value="F:3-oxoacyl-[acyl-carrier-protein] synthase activity"/>
    <property type="evidence" value="ECO:0007669"/>
    <property type="project" value="InterPro"/>
</dbReference>
<feature type="domain" description="PKS/mFAS DH" evidence="10">
    <location>
        <begin position="1514"/>
        <end position="1778"/>
    </location>
</feature>
<dbReference type="Pfam" id="PF02801">
    <property type="entry name" value="Ketoacyl-synt_C"/>
    <property type="match status" value="4"/>
</dbReference>
<dbReference type="GO" id="GO:0005886">
    <property type="term" value="C:plasma membrane"/>
    <property type="evidence" value="ECO:0007669"/>
    <property type="project" value="TreeGrafter"/>
</dbReference>
<dbReference type="SMART" id="SM01294">
    <property type="entry name" value="PKS_PP_betabranch"/>
    <property type="match status" value="2"/>
</dbReference>
<dbReference type="InterPro" id="IPR016039">
    <property type="entry name" value="Thiolase-like"/>
</dbReference>
<feature type="active site" description="Proton acceptor; for dehydratase activity" evidence="6">
    <location>
        <position position="1546"/>
    </location>
</feature>
<dbReference type="Pfam" id="PF22953">
    <property type="entry name" value="SpnB_Rossmann"/>
    <property type="match status" value="1"/>
</dbReference>
<dbReference type="InterPro" id="IPR009081">
    <property type="entry name" value="PP-bd_ACP"/>
</dbReference>
<dbReference type="PROSITE" id="PS00606">
    <property type="entry name" value="KS3_1"/>
    <property type="match status" value="3"/>
</dbReference>